<feature type="transmembrane region" description="Helical" evidence="7">
    <location>
        <begin position="306"/>
        <end position="322"/>
    </location>
</feature>
<keyword evidence="2" id="KW-0813">Transport</keyword>
<dbReference type="InterPro" id="IPR011701">
    <property type="entry name" value="MFS"/>
</dbReference>
<name>A0A9D1QPU7_9LACO</name>
<evidence type="ECO:0000256" key="2">
    <source>
        <dbReference type="ARBA" id="ARBA00022448"/>
    </source>
</evidence>
<feature type="transmembrane region" description="Helical" evidence="7">
    <location>
        <begin position="136"/>
        <end position="155"/>
    </location>
</feature>
<dbReference type="InterPro" id="IPR050171">
    <property type="entry name" value="MFS_Transporters"/>
</dbReference>
<evidence type="ECO:0000256" key="7">
    <source>
        <dbReference type="SAM" id="Phobius"/>
    </source>
</evidence>
<dbReference type="SUPFAM" id="SSF103473">
    <property type="entry name" value="MFS general substrate transporter"/>
    <property type="match status" value="1"/>
</dbReference>
<feature type="transmembrane region" description="Helical" evidence="7">
    <location>
        <begin position="40"/>
        <end position="61"/>
    </location>
</feature>
<dbReference type="InterPro" id="IPR036259">
    <property type="entry name" value="MFS_trans_sf"/>
</dbReference>
<dbReference type="InterPro" id="IPR020846">
    <property type="entry name" value="MFS_dom"/>
</dbReference>
<feature type="transmembrane region" description="Helical" evidence="7">
    <location>
        <begin position="343"/>
        <end position="363"/>
    </location>
</feature>
<gene>
    <name evidence="9" type="ORF">H9876_00700</name>
</gene>
<feature type="transmembrane region" description="Helical" evidence="7">
    <location>
        <begin position="283"/>
        <end position="300"/>
    </location>
</feature>
<feature type="transmembrane region" description="Helical" evidence="7">
    <location>
        <begin position="99"/>
        <end position="124"/>
    </location>
</feature>
<evidence type="ECO:0000259" key="8">
    <source>
        <dbReference type="PROSITE" id="PS50850"/>
    </source>
</evidence>
<feature type="transmembrane region" description="Helical" evidence="7">
    <location>
        <begin position="161"/>
        <end position="181"/>
    </location>
</feature>
<evidence type="ECO:0000256" key="3">
    <source>
        <dbReference type="ARBA" id="ARBA00022475"/>
    </source>
</evidence>
<keyword evidence="5 7" id="KW-1133">Transmembrane helix</keyword>
<feature type="transmembrane region" description="Helical" evidence="7">
    <location>
        <begin position="369"/>
        <end position="387"/>
    </location>
</feature>
<dbReference type="PANTHER" id="PTHR23517:SF10">
    <property type="entry name" value="MAJOR FACILITATOR SUPERFAMILY (MFS) PROFILE DOMAIN-CONTAINING PROTEIN"/>
    <property type="match status" value="1"/>
</dbReference>
<dbReference type="PANTHER" id="PTHR23517">
    <property type="entry name" value="RESISTANCE PROTEIN MDTM, PUTATIVE-RELATED-RELATED"/>
    <property type="match status" value="1"/>
</dbReference>
<evidence type="ECO:0000256" key="4">
    <source>
        <dbReference type="ARBA" id="ARBA00022692"/>
    </source>
</evidence>
<evidence type="ECO:0000256" key="6">
    <source>
        <dbReference type="ARBA" id="ARBA00023136"/>
    </source>
</evidence>
<feature type="transmembrane region" description="Helical" evidence="7">
    <location>
        <begin position="210"/>
        <end position="231"/>
    </location>
</feature>
<dbReference type="Gene3D" id="1.20.1250.20">
    <property type="entry name" value="MFS general substrate transporter like domains"/>
    <property type="match status" value="1"/>
</dbReference>
<sequence>MMIKRRLTLPRVLIMAFLINTKYSIVWPVSTLYMHQEFHASLTAIGFILMCYSLLNAIGSAIAGQLFDKIDPFIVLVIGVWGILFVSFIGLLAPGLLGYVVFLLPYGFIHGWALTVMYALVSYMDIGKDSRRDFNLLYLAVNIGLVIGTGTISFLYNGHGIHRLMVVILILAIIVVAVATLGMPTTYPRKKVQPTAAASISNDKTANSQLVYNTGLILRVFATLLFMWICYSQWMSNLSVYFLDLGFKTSFYSRLWVVNGIGIILIQLLLLKKKIFRSALLQAQWGISFLVCSFVLMVFAKSEIPIVIAMILLTTGEALYVPSSPVVVDENTPAKDKGRNQGLVNVFSSLGKALGPFVGGLAIDTVGYRNVFIIAVGILIVTRLLLFSRKQSQHKHS</sequence>
<keyword evidence="3" id="KW-1003">Cell membrane</keyword>
<evidence type="ECO:0000256" key="1">
    <source>
        <dbReference type="ARBA" id="ARBA00004651"/>
    </source>
</evidence>
<dbReference type="AlphaFoldDB" id="A0A9D1QPU7"/>
<reference evidence="9" key="2">
    <citation type="submission" date="2021-04" db="EMBL/GenBank/DDBJ databases">
        <authorList>
            <person name="Gilroy R."/>
        </authorList>
    </citation>
    <scope>NUCLEOTIDE SEQUENCE</scope>
    <source>
        <strain evidence="9">ChiHejej3B27-2180</strain>
    </source>
</reference>
<keyword evidence="4 7" id="KW-0812">Transmembrane</keyword>
<dbReference type="Pfam" id="PF07690">
    <property type="entry name" value="MFS_1"/>
    <property type="match status" value="1"/>
</dbReference>
<accession>A0A9D1QPU7</accession>
<proteinExistence type="predicted"/>
<feature type="domain" description="Major facilitator superfamily (MFS) profile" evidence="8">
    <location>
        <begin position="8"/>
        <end position="394"/>
    </location>
</feature>
<dbReference type="PROSITE" id="PS50850">
    <property type="entry name" value="MFS"/>
    <property type="match status" value="1"/>
</dbReference>
<feature type="transmembrane region" description="Helical" evidence="7">
    <location>
        <begin position="12"/>
        <end position="34"/>
    </location>
</feature>
<organism evidence="9 10">
    <name type="scientific">Candidatus Limosilactobacillus merdipullorum</name>
    <dbReference type="NCBI Taxonomy" id="2838653"/>
    <lineage>
        <taxon>Bacteria</taxon>
        <taxon>Bacillati</taxon>
        <taxon>Bacillota</taxon>
        <taxon>Bacilli</taxon>
        <taxon>Lactobacillales</taxon>
        <taxon>Lactobacillaceae</taxon>
        <taxon>Limosilactobacillus</taxon>
    </lineage>
</organism>
<dbReference type="GO" id="GO:0022857">
    <property type="term" value="F:transmembrane transporter activity"/>
    <property type="evidence" value="ECO:0007669"/>
    <property type="project" value="InterPro"/>
</dbReference>
<evidence type="ECO:0000313" key="10">
    <source>
        <dbReference type="Proteomes" id="UP000886878"/>
    </source>
</evidence>
<dbReference type="GO" id="GO:0005886">
    <property type="term" value="C:plasma membrane"/>
    <property type="evidence" value="ECO:0007669"/>
    <property type="project" value="UniProtKB-SubCell"/>
</dbReference>
<reference evidence="9" key="1">
    <citation type="journal article" date="2021" name="PeerJ">
        <title>Extensive microbial diversity within the chicken gut microbiome revealed by metagenomics and culture.</title>
        <authorList>
            <person name="Gilroy R."/>
            <person name="Ravi A."/>
            <person name="Getino M."/>
            <person name="Pursley I."/>
            <person name="Horton D.L."/>
            <person name="Alikhan N.F."/>
            <person name="Baker D."/>
            <person name="Gharbi K."/>
            <person name="Hall N."/>
            <person name="Watson M."/>
            <person name="Adriaenssens E.M."/>
            <person name="Foster-Nyarko E."/>
            <person name="Jarju S."/>
            <person name="Secka A."/>
            <person name="Antonio M."/>
            <person name="Oren A."/>
            <person name="Chaudhuri R.R."/>
            <person name="La Ragione R."/>
            <person name="Hildebrand F."/>
            <person name="Pallen M.J."/>
        </authorList>
    </citation>
    <scope>NUCLEOTIDE SEQUENCE</scope>
    <source>
        <strain evidence="9">ChiHejej3B27-2180</strain>
    </source>
</reference>
<evidence type="ECO:0000256" key="5">
    <source>
        <dbReference type="ARBA" id="ARBA00022989"/>
    </source>
</evidence>
<comment type="subcellular location">
    <subcellularLocation>
        <location evidence="1">Cell membrane</location>
        <topology evidence="1">Multi-pass membrane protein</topology>
    </subcellularLocation>
</comment>
<feature type="transmembrane region" description="Helical" evidence="7">
    <location>
        <begin position="251"/>
        <end position="271"/>
    </location>
</feature>
<comment type="caution">
    <text evidence="9">The sequence shown here is derived from an EMBL/GenBank/DDBJ whole genome shotgun (WGS) entry which is preliminary data.</text>
</comment>
<dbReference type="Proteomes" id="UP000886878">
    <property type="component" value="Unassembled WGS sequence"/>
</dbReference>
<protein>
    <submittedName>
        <fullName evidence="9">MFS transporter</fullName>
    </submittedName>
</protein>
<dbReference type="EMBL" id="DXGK01000017">
    <property type="protein sequence ID" value="HIW69891.1"/>
    <property type="molecule type" value="Genomic_DNA"/>
</dbReference>
<feature type="transmembrane region" description="Helical" evidence="7">
    <location>
        <begin position="73"/>
        <end position="93"/>
    </location>
</feature>
<keyword evidence="6 7" id="KW-0472">Membrane</keyword>
<evidence type="ECO:0000313" key="9">
    <source>
        <dbReference type="EMBL" id="HIW69891.1"/>
    </source>
</evidence>